<name>A0A9X3UL94_9HYPH</name>
<dbReference type="InterPro" id="IPR007867">
    <property type="entry name" value="GMC_OxRtase_C"/>
</dbReference>
<gene>
    <name evidence="7" type="ORF">OQ273_17840</name>
</gene>
<dbReference type="InterPro" id="IPR000172">
    <property type="entry name" value="GMC_OxRdtase_N"/>
</dbReference>
<dbReference type="PROSITE" id="PS00624">
    <property type="entry name" value="GMC_OXRED_2"/>
    <property type="match status" value="1"/>
</dbReference>
<organism evidence="7 8">
    <name type="scientific">Hoeflea prorocentri</name>
    <dbReference type="NCBI Taxonomy" id="1922333"/>
    <lineage>
        <taxon>Bacteria</taxon>
        <taxon>Pseudomonadati</taxon>
        <taxon>Pseudomonadota</taxon>
        <taxon>Alphaproteobacteria</taxon>
        <taxon>Hyphomicrobiales</taxon>
        <taxon>Rhizobiaceae</taxon>
        <taxon>Hoeflea</taxon>
    </lineage>
</organism>
<evidence type="ECO:0000256" key="1">
    <source>
        <dbReference type="ARBA" id="ARBA00001974"/>
    </source>
</evidence>
<dbReference type="Gene3D" id="3.30.560.10">
    <property type="entry name" value="Glucose Oxidase, domain 3"/>
    <property type="match status" value="1"/>
</dbReference>
<sequence>MKFDYIVVGAGSAGCAVAGRLSENPKTSVLLLEAGPTDADQEAVHVPAAFPTLFKTELDWDYSSAEQEGLNGRQLYSPRGKVLGGCSSINAMIYQRGAPANYDSWNRGNITGWGWNDVLPYFLKAQNQERGDMPLHASGGPLTVADQRDPNPLSVAFVKAAEEQGYPLNDDFNDGKQEGFGLYQVTQRQGMRGSAAVSYVHPAAERENLTVITSAMTRRLVMDGRTCVGVEFETPEGLQTAHCNREVVVSAGAYGSPQLLMVSGIGPKAQLEEHGITVVRDLPGVGENLQDHFMAPVAYHCTQEVSLAGATSPEEAEKLAEGMGLLTSNIGEAGGFMTVHEDAEAPDLQFHFAPGWFILDGAGNPEGHGLTALPGIVGTRSKGRVTLASADPADNLNVDPGTYSDSRDLDVVVEGVKIARKILNSQAFDDFRGEEYLPGADVQSDEDLAEFVRNYSQTIYHPVGTCKMGSDEMAVVDAALRVHGVSGLRVADASIMPTIINANTNAPSIMIGEKCAGMILGH</sequence>
<accession>A0A9X3UL94</accession>
<feature type="binding site" evidence="5">
    <location>
        <position position="82"/>
    </location>
    <ligand>
        <name>FAD</name>
        <dbReference type="ChEBI" id="CHEBI:57692"/>
    </ligand>
</feature>
<dbReference type="GO" id="GO:0016614">
    <property type="term" value="F:oxidoreductase activity, acting on CH-OH group of donors"/>
    <property type="evidence" value="ECO:0007669"/>
    <property type="project" value="InterPro"/>
</dbReference>
<keyword evidence="4 5" id="KW-0274">FAD</keyword>
<dbReference type="PIRSF" id="PIRSF000137">
    <property type="entry name" value="Alcohol_oxidase"/>
    <property type="match status" value="1"/>
</dbReference>
<dbReference type="PROSITE" id="PS51257">
    <property type="entry name" value="PROKAR_LIPOPROTEIN"/>
    <property type="match status" value="1"/>
</dbReference>
<dbReference type="Pfam" id="PF00732">
    <property type="entry name" value="GMC_oxred_N"/>
    <property type="match status" value="1"/>
</dbReference>
<dbReference type="RefSeq" id="WP_267992006.1">
    <property type="nucleotide sequence ID" value="NZ_JAPJZI010000001.1"/>
</dbReference>
<evidence type="ECO:0000259" key="6">
    <source>
        <dbReference type="PROSITE" id="PS00624"/>
    </source>
</evidence>
<dbReference type="SUPFAM" id="SSF51905">
    <property type="entry name" value="FAD/NAD(P)-binding domain"/>
    <property type="match status" value="1"/>
</dbReference>
<comment type="cofactor">
    <cofactor evidence="1 5">
        <name>FAD</name>
        <dbReference type="ChEBI" id="CHEBI:57692"/>
    </cofactor>
</comment>
<proteinExistence type="inferred from homology"/>
<dbReference type="PANTHER" id="PTHR11552">
    <property type="entry name" value="GLUCOSE-METHANOL-CHOLINE GMC OXIDOREDUCTASE"/>
    <property type="match status" value="1"/>
</dbReference>
<evidence type="ECO:0000313" key="8">
    <source>
        <dbReference type="Proteomes" id="UP001151234"/>
    </source>
</evidence>
<dbReference type="SUPFAM" id="SSF54373">
    <property type="entry name" value="FAD-linked reductases, C-terminal domain"/>
    <property type="match status" value="1"/>
</dbReference>
<dbReference type="EMBL" id="JAPJZI010000001">
    <property type="protein sequence ID" value="MDA5400442.1"/>
    <property type="molecule type" value="Genomic_DNA"/>
</dbReference>
<evidence type="ECO:0000256" key="4">
    <source>
        <dbReference type="ARBA" id="ARBA00022827"/>
    </source>
</evidence>
<dbReference type="InterPro" id="IPR012132">
    <property type="entry name" value="GMC_OxRdtase"/>
</dbReference>
<dbReference type="PANTHER" id="PTHR11552:SF147">
    <property type="entry name" value="CHOLINE DEHYDROGENASE, MITOCHONDRIAL"/>
    <property type="match status" value="1"/>
</dbReference>
<protein>
    <submittedName>
        <fullName evidence="7">GMC family oxidoreductase N-terminal domain-containing protein</fullName>
    </submittedName>
</protein>
<comment type="similarity">
    <text evidence="2">Belongs to the GMC oxidoreductase family.</text>
</comment>
<keyword evidence="3" id="KW-0285">Flavoprotein</keyword>
<dbReference type="Gene3D" id="3.50.50.60">
    <property type="entry name" value="FAD/NAD(P)-binding domain"/>
    <property type="match status" value="1"/>
</dbReference>
<comment type="caution">
    <text evidence="7">The sequence shown here is derived from an EMBL/GenBank/DDBJ whole genome shotgun (WGS) entry which is preliminary data.</text>
</comment>
<feature type="domain" description="Glucose-methanol-choline oxidoreductase N-terminal" evidence="6">
    <location>
        <begin position="252"/>
        <end position="266"/>
    </location>
</feature>
<dbReference type="Pfam" id="PF05199">
    <property type="entry name" value="GMC_oxred_C"/>
    <property type="match status" value="1"/>
</dbReference>
<dbReference type="GO" id="GO:0050660">
    <property type="term" value="F:flavin adenine dinucleotide binding"/>
    <property type="evidence" value="ECO:0007669"/>
    <property type="project" value="InterPro"/>
</dbReference>
<evidence type="ECO:0000256" key="5">
    <source>
        <dbReference type="PIRSR" id="PIRSR000137-2"/>
    </source>
</evidence>
<reference evidence="7" key="1">
    <citation type="submission" date="2022-11" db="EMBL/GenBank/DDBJ databases">
        <title>Draft genome sequence of Hoeflea poritis E7-10 and Hoeflea prorocentri PM5-8, separated from scleractinian coral Porites lutea and marine dinoflagellate.</title>
        <authorList>
            <person name="Zhang G."/>
            <person name="Wei Q."/>
            <person name="Cai L."/>
        </authorList>
    </citation>
    <scope>NUCLEOTIDE SEQUENCE</scope>
    <source>
        <strain evidence="7">PM5-8</strain>
    </source>
</reference>
<dbReference type="InterPro" id="IPR036188">
    <property type="entry name" value="FAD/NAD-bd_sf"/>
</dbReference>
<dbReference type="Proteomes" id="UP001151234">
    <property type="component" value="Unassembled WGS sequence"/>
</dbReference>
<dbReference type="AlphaFoldDB" id="A0A9X3UL94"/>
<evidence type="ECO:0000256" key="3">
    <source>
        <dbReference type="ARBA" id="ARBA00022630"/>
    </source>
</evidence>
<keyword evidence="8" id="KW-1185">Reference proteome</keyword>
<evidence type="ECO:0000256" key="2">
    <source>
        <dbReference type="ARBA" id="ARBA00010790"/>
    </source>
</evidence>
<evidence type="ECO:0000313" key="7">
    <source>
        <dbReference type="EMBL" id="MDA5400442.1"/>
    </source>
</evidence>